<accession>A0A7W6FYG0</accession>
<keyword evidence="9 17" id="KW-1133">Transmembrane helix</keyword>
<dbReference type="RefSeq" id="WP_246388498.1">
    <property type="nucleotide sequence ID" value="NZ_JACIDY010000003.1"/>
</dbReference>
<evidence type="ECO:0000256" key="5">
    <source>
        <dbReference type="ARBA" id="ARBA00022660"/>
    </source>
</evidence>
<comment type="caution">
    <text evidence="20">The sequence shown here is derived from an EMBL/GenBank/DDBJ whole genome shotgun (WGS) entry which is preliminary data.</text>
</comment>
<sequence length="310" mass="33174">MALLSGCNRHQSALAPFGEDAAAIEHLTIVMVVGAVVIAIALALLMRWAVKSPEGSLTLISGERLIVILGAILPAVLLLGLLVYSLPQMRPHPVEAADLKIDVTGEQFWWRVRYAPPGGEPVISANAIRIPVGRTVLFRLTASDVVHSFWIPGLAGKMDMIPGRVNELPVKATKPGVYRGQCTEFCGLSHAWMAFEVVAMEPAAFDRWLAAERRPAKPIDGRGRALFASYGCGGCHAIGGTDQSGTVGPDLTHIAARRSIGAGALPVTQDALVRFIRASSEVKPGSRMPAFPQMSEGDARDIARYLGELR</sequence>
<dbReference type="GO" id="GO:0005507">
    <property type="term" value="F:copper ion binding"/>
    <property type="evidence" value="ECO:0007669"/>
    <property type="project" value="InterPro"/>
</dbReference>
<feature type="transmembrane region" description="Helical" evidence="17">
    <location>
        <begin position="26"/>
        <end position="45"/>
    </location>
</feature>
<dbReference type="CDD" id="cd04213">
    <property type="entry name" value="CuRO_CcO_Caa3_II"/>
    <property type="match status" value="1"/>
</dbReference>
<protein>
    <recommendedName>
        <fullName evidence="14">Cytochrome aa3 subunit 2</fullName>
    </recommendedName>
</protein>
<dbReference type="InterPro" id="IPR008972">
    <property type="entry name" value="Cupredoxin"/>
</dbReference>
<keyword evidence="21" id="KW-1185">Reference proteome</keyword>
<comment type="catalytic activity">
    <reaction evidence="15">
        <text>4 Fe(II)-[cytochrome c] + O2 + 8 H(+)(in) = 4 Fe(III)-[cytochrome c] + 2 H2O + 4 H(+)(out)</text>
        <dbReference type="Rhea" id="RHEA:11436"/>
        <dbReference type="Rhea" id="RHEA-COMP:10350"/>
        <dbReference type="Rhea" id="RHEA-COMP:14399"/>
        <dbReference type="ChEBI" id="CHEBI:15377"/>
        <dbReference type="ChEBI" id="CHEBI:15378"/>
        <dbReference type="ChEBI" id="CHEBI:15379"/>
        <dbReference type="ChEBI" id="CHEBI:29033"/>
        <dbReference type="ChEBI" id="CHEBI:29034"/>
        <dbReference type="EC" id="7.1.1.9"/>
    </reaction>
</comment>
<evidence type="ECO:0000256" key="9">
    <source>
        <dbReference type="ARBA" id="ARBA00022989"/>
    </source>
</evidence>
<evidence type="ECO:0000256" key="8">
    <source>
        <dbReference type="ARBA" id="ARBA00022982"/>
    </source>
</evidence>
<dbReference type="SUPFAM" id="SSF49503">
    <property type="entry name" value="Cupredoxins"/>
    <property type="match status" value="1"/>
</dbReference>
<evidence type="ECO:0000256" key="3">
    <source>
        <dbReference type="ARBA" id="ARBA00022448"/>
    </source>
</evidence>
<gene>
    <name evidence="20" type="ORF">GGR39_001670</name>
</gene>
<keyword evidence="12 17" id="KW-0472">Membrane</keyword>
<dbReference type="PROSITE" id="PS50857">
    <property type="entry name" value="COX2_CUA"/>
    <property type="match status" value="1"/>
</dbReference>
<organism evidence="20 21">
    <name type="scientific">Novosphingobium fluoreni</name>
    <dbReference type="NCBI Taxonomy" id="1391222"/>
    <lineage>
        <taxon>Bacteria</taxon>
        <taxon>Pseudomonadati</taxon>
        <taxon>Pseudomonadota</taxon>
        <taxon>Alphaproteobacteria</taxon>
        <taxon>Sphingomonadales</taxon>
        <taxon>Sphingomonadaceae</taxon>
        <taxon>Novosphingobium</taxon>
    </lineage>
</organism>
<dbReference type="GO" id="GO:0016491">
    <property type="term" value="F:oxidoreductase activity"/>
    <property type="evidence" value="ECO:0007669"/>
    <property type="project" value="InterPro"/>
</dbReference>
<keyword evidence="7 16" id="KW-0479">Metal-binding</keyword>
<dbReference type="GO" id="GO:0020037">
    <property type="term" value="F:heme binding"/>
    <property type="evidence" value="ECO:0007669"/>
    <property type="project" value="InterPro"/>
</dbReference>
<dbReference type="EMBL" id="JACIDY010000003">
    <property type="protein sequence ID" value="MBB3940020.1"/>
    <property type="molecule type" value="Genomic_DNA"/>
</dbReference>
<keyword evidence="8" id="KW-0249">Electron transport</keyword>
<evidence type="ECO:0000256" key="4">
    <source>
        <dbReference type="ARBA" id="ARBA00022617"/>
    </source>
</evidence>
<dbReference type="GO" id="GO:0004129">
    <property type="term" value="F:cytochrome-c oxidase activity"/>
    <property type="evidence" value="ECO:0007669"/>
    <property type="project" value="UniProtKB-EC"/>
</dbReference>
<evidence type="ECO:0000256" key="11">
    <source>
        <dbReference type="ARBA" id="ARBA00023008"/>
    </source>
</evidence>
<dbReference type="InterPro" id="IPR009056">
    <property type="entry name" value="Cyt_c-like_dom"/>
</dbReference>
<feature type="domain" description="Cytochrome c" evidence="19">
    <location>
        <begin position="218"/>
        <end position="310"/>
    </location>
</feature>
<comment type="function">
    <text evidence="13">Subunits I and II form the functional core of the enzyme complex. Electrons originating in cytochrome c are transferred via heme a and Cu(A) to the binuclear center formed by heme a3 and Cu(B).</text>
</comment>
<feature type="transmembrane region" description="Helical" evidence="17">
    <location>
        <begin position="65"/>
        <end position="86"/>
    </location>
</feature>
<dbReference type="InterPro" id="IPR036909">
    <property type="entry name" value="Cyt_c-like_dom_sf"/>
</dbReference>
<evidence type="ECO:0000259" key="18">
    <source>
        <dbReference type="PROSITE" id="PS50857"/>
    </source>
</evidence>
<evidence type="ECO:0000256" key="7">
    <source>
        <dbReference type="ARBA" id="ARBA00022723"/>
    </source>
</evidence>
<dbReference type="InterPro" id="IPR045187">
    <property type="entry name" value="CcO_II"/>
</dbReference>
<dbReference type="PANTHER" id="PTHR22888:SF9">
    <property type="entry name" value="CYTOCHROME C OXIDASE SUBUNIT 2"/>
    <property type="match status" value="1"/>
</dbReference>
<dbReference type="Pfam" id="PF00116">
    <property type="entry name" value="COX2"/>
    <property type="match status" value="1"/>
</dbReference>
<dbReference type="PROSITE" id="PS51007">
    <property type="entry name" value="CYTC"/>
    <property type="match status" value="1"/>
</dbReference>
<evidence type="ECO:0000256" key="6">
    <source>
        <dbReference type="ARBA" id="ARBA00022692"/>
    </source>
</evidence>
<evidence type="ECO:0000256" key="13">
    <source>
        <dbReference type="ARBA" id="ARBA00024688"/>
    </source>
</evidence>
<evidence type="ECO:0000256" key="10">
    <source>
        <dbReference type="ARBA" id="ARBA00023004"/>
    </source>
</evidence>
<keyword evidence="10 16" id="KW-0408">Iron</keyword>
<dbReference type="Gene3D" id="2.60.40.420">
    <property type="entry name" value="Cupredoxins - blue copper proteins"/>
    <property type="match status" value="1"/>
</dbReference>
<dbReference type="SUPFAM" id="SSF46626">
    <property type="entry name" value="Cytochrome c"/>
    <property type="match status" value="1"/>
</dbReference>
<evidence type="ECO:0000256" key="15">
    <source>
        <dbReference type="ARBA" id="ARBA00047816"/>
    </source>
</evidence>
<evidence type="ECO:0000256" key="14">
    <source>
        <dbReference type="ARBA" id="ARBA00031399"/>
    </source>
</evidence>
<name>A0A7W6FYG0_9SPHN</name>
<keyword evidence="3" id="KW-0813">Transport</keyword>
<dbReference type="PROSITE" id="PS00078">
    <property type="entry name" value="COX2"/>
    <property type="match status" value="1"/>
</dbReference>
<evidence type="ECO:0000313" key="21">
    <source>
        <dbReference type="Proteomes" id="UP000561459"/>
    </source>
</evidence>
<evidence type="ECO:0000313" key="20">
    <source>
        <dbReference type="EMBL" id="MBB3940020.1"/>
    </source>
</evidence>
<dbReference type="InterPro" id="IPR034236">
    <property type="entry name" value="CuRO_CcO_Caa3_II"/>
</dbReference>
<dbReference type="GO" id="GO:0042773">
    <property type="term" value="P:ATP synthesis coupled electron transport"/>
    <property type="evidence" value="ECO:0007669"/>
    <property type="project" value="TreeGrafter"/>
</dbReference>
<reference evidence="20 21" key="1">
    <citation type="submission" date="2020-08" db="EMBL/GenBank/DDBJ databases">
        <title>Genomic Encyclopedia of Type Strains, Phase IV (KMG-IV): sequencing the most valuable type-strain genomes for metagenomic binning, comparative biology and taxonomic classification.</title>
        <authorList>
            <person name="Goeker M."/>
        </authorList>
    </citation>
    <scope>NUCLEOTIDE SEQUENCE [LARGE SCALE GENOMIC DNA]</scope>
    <source>
        <strain evidence="20 21">DSM 27568</strain>
    </source>
</reference>
<dbReference type="AlphaFoldDB" id="A0A7W6FYG0"/>
<keyword evidence="11" id="KW-0186">Copper</keyword>
<comment type="similarity">
    <text evidence="2">Belongs to the cytochrome c oxidase subunit 2 family.</text>
</comment>
<dbReference type="Pfam" id="PF00034">
    <property type="entry name" value="Cytochrom_C"/>
    <property type="match status" value="1"/>
</dbReference>
<evidence type="ECO:0000256" key="17">
    <source>
        <dbReference type="SAM" id="Phobius"/>
    </source>
</evidence>
<comment type="subcellular location">
    <subcellularLocation>
        <location evidence="1">Membrane</location>
        <topology evidence="1">Multi-pass membrane protein</topology>
    </subcellularLocation>
</comment>
<evidence type="ECO:0000256" key="2">
    <source>
        <dbReference type="ARBA" id="ARBA00007866"/>
    </source>
</evidence>
<dbReference type="GO" id="GO:0016020">
    <property type="term" value="C:membrane"/>
    <property type="evidence" value="ECO:0007669"/>
    <property type="project" value="UniProtKB-SubCell"/>
</dbReference>
<dbReference type="InterPro" id="IPR001505">
    <property type="entry name" value="Copper_CuA"/>
</dbReference>
<proteinExistence type="inferred from homology"/>
<dbReference type="NCBIfam" id="TIGR02866">
    <property type="entry name" value="CoxB"/>
    <property type="match status" value="1"/>
</dbReference>
<dbReference type="InterPro" id="IPR002429">
    <property type="entry name" value="CcO_II-like_C"/>
</dbReference>
<feature type="domain" description="Cytochrome oxidase subunit II copper A binding" evidence="18">
    <location>
        <begin position="96"/>
        <end position="211"/>
    </location>
</feature>
<evidence type="ECO:0000259" key="19">
    <source>
        <dbReference type="PROSITE" id="PS51007"/>
    </source>
</evidence>
<dbReference type="PANTHER" id="PTHR22888">
    <property type="entry name" value="CYTOCHROME C OXIDASE, SUBUNIT II"/>
    <property type="match status" value="1"/>
</dbReference>
<evidence type="ECO:0000256" key="12">
    <source>
        <dbReference type="ARBA" id="ARBA00023136"/>
    </source>
</evidence>
<dbReference type="PRINTS" id="PR01166">
    <property type="entry name" value="CYCOXIDASEII"/>
</dbReference>
<keyword evidence="4 16" id="KW-0349">Heme</keyword>
<evidence type="ECO:0000256" key="1">
    <source>
        <dbReference type="ARBA" id="ARBA00004141"/>
    </source>
</evidence>
<dbReference type="InterPro" id="IPR014222">
    <property type="entry name" value="Cyt_c_oxidase_su2"/>
</dbReference>
<dbReference type="Proteomes" id="UP000561459">
    <property type="component" value="Unassembled WGS sequence"/>
</dbReference>
<evidence type="ECO:0000256" key="16">
    <source>
        <dbReference type="PROSITE-ProRule" id="PRU00433"/>
    </source>
</evidence>
<keyword evidence="6 17" id="KW-0812">Transmembrane</keyword>
<keyword evidence="5" id="KW-0679">Respiratory chain</keyword>